<protein>
    <submittedName>
        <fullName evidence="1">Uncharacterized protein</fullName>
    </submittedName>
</protein>
<organism evidence="1 2">
    <name type="scientific">Periplaneta americana</name>
    <name type="common">American cockroach</name>
    <name type="synonym">Blatta americana</name>
    <dbReference type="NCBI Taxonomy" id="6978"/>
    <lineage>
        <taxon>Eukaryota</taxon>
        <taxon>Metazoa</taxon>
        <taxon>Ecdysozoa</taxon>
        <taxon>Arthropoda</taxon>
        <taxon>Hexapoda</taxon>
        <taxon>Insecta</taxon>
        <taxon>Pterygota</taxon>
        <taxon>Neoptera</taxon>
        <taxon>Polyneoptera</taxon>
        <taxon>Dictyoptera</taxon>
        <taxon>Blattodea</taxon>
        <taxon>Blattoidea</taxon>
        <taxon>Blattidae</taxon>
        <taxon>Blattinae</taxon>
        <taxon>Periplaneta</taxon>
    </lineage>
</organism>
<keyword evidence="2" id="KW-1185">Reference proteome</keyword>
<evidence type="ECO:0000313" key="1">
    <source>
        <dbReference type="EMBL" id="KAJ4433121.1"/>
    </source>
</evidence>
<proteinExistence type="predicted"/>
<name>A0ABQ8SG93_PERAM</name>
<sequence>MTSNEVDSFLSIVFADHLLPFEVEVILRRFINILDYLASERDEGDNAGEISPGSSTDSYPVFDFNGLREKPGKKPQPALHIADNRRLRAARRRAEILRCGFSTIYSSTKTRQRKNNLRKLKRNDANYGSKQYADESRVTYSRPFQVGSSRDAPWLPWVRRSCAERQRETAKYAIRKVQDNREGLELNGLHQLLVYSDDINNITVEYRLSEYQSTETSVNRKRSSRQNQICALVM</sequence>
<reference evidence="1 2" key="1">
    <citation type="journal article" date="2022" name="Allergy">
        <title>Genome assembly and annotation of Periplaneta americana reveal a comprehensive cockroach allergen profile.</title>
        <authorList>
            <person name="Wang L."/>
            <person name="Xiong Q."/>
            <person name="Saelim N."/>
            <person name="Wang L."/>
            <person name="Nong W."/>
            <person name="Wan A.T."/>
            <person name="Shi M."/>
            <person name="Liu X."/>
            <person name="Cao Q."/>
            <person name="Hui J.H.L."/>
            <person name="Sookrung N."/>
            <person name="Leung T.F."/>
            <person name="Tungtrongchitr A."/>
            <person name="Tsui S.K.W."/>
        </authorList>
    </citation>
    <scope>NUCLEOTIDE SEQUENCE [LARGE SCALE GENOMIC DNA]</scope>
    <source>
        <strain evidence="1">PWHHKU_190912</strain>
    </source>
</reference>
<accession>A0ABQ8SG93</accession>
<dbReference type="EMBL" id="JAJSOF020000027">
    <property type="protein sequence ID" value="KAJ4433121.1"/>
    <property type="molecule type" value="Genomic_DNA"/>
</dbReference>
<gene>
    <name evidence="1" type="ORF">ANN_15378</name>
</gene>
<evidence type="ECO:0000313" key="2">
    <source>
        <dbReference type="Proteomes" id="UP001148838"/>
    </source>
</evidence>
<comment type="caution">
    <text evidence="1">The sequence shown here is derived from an EMBL/GenBank/DDBJ whole genome shotgun (WGS) entry which is preliminary data.</text>
</comment>
<dbReference type="Proteomes" id="UP001148838">
    <property type="component" value="Unassembled WGS sequence"/>
</dbReference>